<proteinExistence type="predicted"/>
<organism evidence="4 5">
    <name type="scientific">Halobacillus campisalis</name>
    <dbReference type="NCBI Taxonomy" id="435909"/>
    <lineage>
        <taxon>Bacteria</taxon>
        <taxon>Bacillati</taxon>
        <taxon>Bacillota</taxon>
        <taxon>Bacilli</taxon>
        <taxon>Bacillales</taxon>
        <taxon>Bacillaceae</taxon>
        <taxon>Halobacillus</taxon>
    </lineage>
</organism>
<dbReference type="CDD" id="cd05829">
    <property type="entry name" value="Sortase_F"/>
    <property type="match status" value="1"/>
</dbReference>
<reference evidence="5" key="1">
    <citation type="journal article" date="2019" name="Int. J. Syst. Evol. Microbiol.">
        <title>The Global Catalogue of Microorganisms (GCM) 10K type strain sequencing project: providing services to taxonomists for standard genome sequencing and annotation.</title>
        <authorList>
            <consortium name="The Broad Institute Genomics Platform"/>
            <consortium name="The Broad Institute Genome Sequencing Center for Infectious Disease"/>
            <person name="Wu L."/>
            <person name="Ma J."/>
        </authorList>
    </citation>
    <scope>NUCLEOTIDE SEQUENCE [LARGE SCALE GENOMIC DNA]</scope>
    <source>
        <strain evidence="5">CCUG 73951</strain>
    </source>
</reference>
<keyword evidence="1" id="KW-0378">Hydrolase</keyword>
<feature type="region of interest" description="Disordered" evidence="2">
    <location>
        <begin position="29"/>
        <end position="58"/>
    </location>
</feature>
<feature type="signal peptide" evidence="3">
    <location>
        <begin position="1"/>
        <end position="26"/>
    </location>
</feature>
<keyword evidence="3" id="KW-0732">Signal</keyword>
<dbReference type="EMBL" id="JBHTBY010000001">
    <property type="protein sequence ID" value="MFC7319319.1"/>
    <property type="molecule type" value="Genomic_DNA"/>
</dbReference>
<protein>
    <submittedName>
        <fullName evidence="4">Sortase domain-bontaining protein</fullName>
    </submittedName>
</protein>
<comment type="caution">
    <text evidence="4">The sequence shown here is derived from an EMBL/GenBank/DDBJ whole genome shotgun (WGS) entry which is preliminary data.</text>
</comment>
<evidence type="ECO:0000256" key="1">
    <source>
        <dbReference type="ARBA" id="ARBA00022801"/>
    </source>
</evidence>
<dbReference type="InterPro" id="IPR023365">
    <property type="entry name" value="Sortase_dom-sf"/>
</dbReference>
<dbReference type="Proteomes" id="UP001596494">
    <property type="component" value="Unassembled WGS sequence"/>
</dbReference>
<gene>
    <name evidence="4" type="ORF">ACFQMN_00295</name>
</gene>
<dbReference type="InterPro" id="IPR005754">
    <property type="entry name" value="Sortase"/>
</dbReference>
<name>A0ABW2JZL0_9BACI</name>
<evidence type="ECO:0000256" key="2">
    <source>
        <dbReference type="SAM" id="MobiDB-lite"/>
    </source>
</evidence>
<dbReference type="InterPro" id="IPR013783">
    <property type="entry name" value="Ig-like_fold"/>
</dbReference>
<dbReference type="RefSeq" id="WP_289216088.1">
    <property type="nucleotide sequence ID" value="NZ_JAPVRC010000005.1"/>
</dbReference>
<evidence type="ECO:0000313" key="4">
    <source>
        <dbReference type="EMBL" id="MFC7319319.1"/>
    </source>
</evidence>
<dbReference type="Gene3D" id="2.60.40.10">
    <property type="entry name" value="Immunoglobulins"/>
    <property type="match status" value="1"/>
</dbReference>
<feature type="chain" id="PRO_5045299670" evidence="3">
    <location>
        <begin position="27"/>
        <end position="325"/>
    </location>
</feature>
<dbReference type="SUPFAM" id="SSF63817">
    <property type="entry name" value="Sortase"/>
    <property type="match status" value="1"/>
</dbReference>
<evidence type="ECO:0000256" key="3">
    <source>
        <dbReference type="SAM" id="SignalP"/>
    </source>
</evidence>
<dbReference type="Pfam" id="PF04203">
    <property type="entry name" value="Sortase"/>
    <property type="match status" value="1"/>
</dbReference>
<evidence type="ECO:0000313" key="5">
    <source>
        <dbReference type="Proteomes" id="UP001596494"/>
    </source>
</evidence>
<dbReference type="InterPro" id="IPR042001">
    <property type="entry name" value="Sortase_F"/>
</dbReference>
<accession>A0ABW2JZL0</accession>
<dbReference type="Gene3D" id="2.40.260.10">
    <property type="entry name" value="Sortase"/>
    <property type="match status" value="1"/>
</dbReference>
<sequence length="325" mass="36314">MKWKIYFTVVGLVALLLTAYSTDVFANWTNSSEPEEDTRGELSSQSDENLTPPEEDVPLDEEFTILNDQETLEKFQTEKKKEEGITPTHIKIPSIDVDASIEQVGILDNGQMGVPQEMEKVGWFEPGTKPGDTGNSVLAGHVDSKTGPAVFFKLDQLEEGDDIIVSDEEGTELTYTVKRMESYPYTDSPINEIFGPTDQKNLNLITCTGTFNREAGTHDERLVVYTELVEPEQPEEEEEQELDIQAPTNVEVSGTFITWHAVRVEGVAGYRVYKSTDGENYEKVASISSHERKSFTDEEAADHSYYVTTVYLDGTESDPSKVAPE</sequence>
<keyword evidence="5" id="KW-1185">Reference proteome</keyword>